<dbReference type="Proteomes" id="UP000553343">
    <property type="component" value="Unassembled WGS sequence"/>
</dbReference>
<feature type="domain" description="Histidine kinase" evidence="5">
    <location>
        <begin position="267"/>
        <end position="489"/>
    </location>
</feature>
<dbReference type="SUPFAM" id="SSF47384">
    <property type="entry name" value="Homodimeric domain of signal transducing histidine kinase"/>
    <property type="match status" value="1"/>
</dbReference>
<dbReference type="Pfam" id="PF00072">
    <property type="entry name" value="Response_reg"/>
    <property type="match status" value="2"/>
</dbReference>
<dbReference type="Pfam" id="PF00512">
    <property type="entry name" value="HisKA"/>
    <property type="match status" value="1"/>
</dbReference>
<dbReference type="InterPro" id="IPR035965">
    <property type="entry name" value="PAS-like_dom_sf"/>
</dbReference>
<name>A0A850T0F0_9BACT</name>
<evidence type="ECO:0000256" key="1">
    <source>
        <dbReference type="ARBA" id="ARBA00000085"/>
    </source>
</evidence>
<dbReference type="Pfam" id="PF13426">
    <property type="entry name" value="PAS_9"/>
    <property type="match status" value="1"/>
</dbReference>
<evidence type="ECO:0000259" key="5">
    <source>
        <dbReference type="PROSITE" id="PS50109"/>
    </source>
</evidence>
<dbReference type="SUPFAM" id="SSF52172">
    <property type="entry name" value="CheY-like"/>
    <property type="match status" value="2"/>
</dbReference>
<comment type="catalytic activity">
    <reaction evidence="1">
        <text>ATP + protein L-histidine = ADP + protein N-phospho-L-histidine.</text>
        <dbReference type="EC" id="2.7.13.3"/>
    </reaction>
</comment>
<dbReference type="InterPro" id="IPR036097">
    <property type="entry name" value="HisK_dim/P_sf"/>
</dbReference>
<dbReference type="NCBIfam" id="TIGR00229">
    <property type="entry name" value="sensory_box"/>
    <property type="match status" value="1"/>
</dbReference>
<evidence type="ECO:0000313" key="9">
    <source>
        <dbReference type="Proteomes" id="UP000553343"/>
    </source>
</evidence>
<dbReference type="CDD" id="cd00130">
    <property type="entry name" value="PAS"/>
    <property type="match status" value="1"/>
</dbReference>
<dbReference type="SMART" id="SM00091">
    <property type="entry name" value="PAS"/>
    <property type="match status" value="1"/>
</dbReference>
<dbReference type="InterPro" id="IPR000014">
    <property type="entry name" value="PAS"/>
</dbReference>
<evidence type="ECO:0000313" key="8">
    <source>
        <dbReference type="EMBL" id="NWH05173.1"/>
    </source>
</evidence>
<feature type="domain" description="PAS" evidence="7">
    <location>
        <begin position="133"/>
        <end position="177"/>
    </location>
</feature>
<dbReference type="PANTHER" id="PTHR43065">
    <property type="entry name" value="SENSOR HISTIDINE KINASE"/>
    <property type="match status" value="1"/>
</dbReference>
<dbReference type="CDD" id="cd00156">
    <property type="entry name" value="REC"/>
    <property type="match status" value="1"/>
</dbReference>
<evidence type="ECO:0000256" key="2">
    <source>
        <dbReference type="ARBA" id="ARBA00012438"/>
    </source>
</evidence>
<dbReference type="CDD" id="cd17534">
    <property type="entry name" value="REC_DC-like"/>
    <property type="match status" value="1"/>
</dbReference>
<dbReference type="Gene3D" id="3.40.50.2300">
    <property type="match status" value="2"/>
</dbReference>
<feature type="domain" description="Response regulatory" evidence="6">
    <location>
        <begin position="509"/>
        <end position="625"/>
    </location>
</feature>
<dbReference type="InterPro" id="IPR011006">
    <property type="entry name" value="CheY-like_superfamily"/>
</dbReference>
<feature type="domain" description="Response regulatory" evidence="6">
    <location>
        <begin position="6"/>
        <end position="121"/>
    </location>
</feature>
<evidence type="ECO:0000256" key="4">
    <source>
        <dbReference type="PROSITE-ProRule" id="PRU00169"/>
    </source>
</evidence>
<dbReference type="Pfam" id="PF02518">
    <property type="entry name" value="HATPase_c"/>
    <property type="match status" value="1"/>
</dbReference>
<proteinExistence type="predicted"/>
<comment type="caution">
    <text evidence="8">The sequence shown here is derived from an EMBL/GenBank/DDBJ whole genome shotgun (WGS) entry which is preliminary data.</text>
</comment>
<organism evidence="8 9">
    <name type="scientific">Desulfobacter latus</name>
    <dbReference type="NCBI Taxonomy" id="2292"/>
    <lineage>
        <taxon>Bacteria</taxon>
        <taxon>Pseudomonadati</taxon>
        <taxon>Thermodesulfobacteriota</taxon>
        <taxon>Desulfobacteria</taxon>
        <taxon>Desulfobacterales</taxon>
        <taxon>Desulfobacteraceae</taxon>
        <taxon>Desulfobacter</taxon>
    </lineage>
</organism>
<dbReference type="CDD" id="cd00082">
    <property type="entry name" value="HisKA"/>
    <property type="match status" value="1"/>
</dbReference>
<dbReference type="InterPro" id="IPR005467">
    <property type="entry name" value="His_kinase_dom"/>
</dbReference>
<dbReference type="InterPro" id="IPR036890">
    <property type="entry name" value="HATPase_C_sf"/>
</dbReference>
<evidence type="ECO:0000256" key="3">
    <source>
        <dbReference type="ARBA" id="ARBA00022553"/>
    </source>
</evidence>
<protein>
    <recommendedName>
        <fullName evidence="2">histidine kinase</fullName>
        <ecNumber evidence="2">2.7.13.3</ecNumber>
    </recommendedName>
</protein>
<keyword evidence="9" id="KW-1185">Reference proteome</keyword>
<dbReference type="EMBL" id="JACADJ010000026">
    <property type="protein sequence ID" value="NWH05173.1"/>
    <property type="molecule type" value="Genomic_DNA"/>
</dbReference>
<evidence type="ECO:0000259" key="7">
    <source>
        <dbReference type="PROSITE" id="PS50112"/>
    </source>
</evidence>
<dbReference type="InterPro" id="IPR004358">
    <property type="entry name" value="Sig_transdc_His_kin-like_C"/>
</dbReference>
<dbReference type="SUPFAM" id="SSF55874">
    <property type="entry name" value="ATPase domain of HSP90 chaperone/DNA topoisomerase II/histidine kinase"/>
    <property type="match status" value="1"/>
</dbReference>
<dbReference type="PANTHER" id="PTHR43065:SF42">
    <property type="entry name" value="TWO-COMPONENT SENSOR PPRA"/>
    <property type="match status" value="1"/>
</dbReference>
<dbReference type="PROSITE" id="PS50112">
    <property type="entry name" value="PAS"/>
    <property type="match status" value="1"/>
</dbReference>
<dbReference type="AlphaFoldDB" id="A0A850T0F0"/>
<dbReference type="InterPro" id="IPR003594">
    <property type="entry name" value="HATPase_dom"/>
</dbReference>
<feature type="modified residue" description="4-aspartylphosphate" evidence="4">
    <location>
        <position position="560"/>
    </location>
</feature>
<dbReference type="GO" id="GO:0000155">
    <property type="term" value="F:phosphorelay sensor kinase activity"/>
    <property type="evidence" value="ECO:0007669"/>
    <property type="project" value="InterPro"/>
</dbReference>
<feature type="modified residue" description="4-aspartylphosphate" evidence="4">
    <location>
        <position position="56"/>
    </location>
</feature>
<dbReference type="SMART" id="SM00448">
    <property type="entry name" value="REC"/>
    <property type="match status" value="2"/>
</dbReference>
<gene>
    <name evidence="8" type="ORF">HXW94_09270</name>
</gene>
<accession>A0A850T0F0</accession>
<sequence>MKKKKRIFIVEDDLLFIRTTEKILKKLNYETCGSTSSGEEALEMIKGVSPDIILMDIQLKDKIDGIETAARISKAHKIPIVYLTAYASKDFVERIKRTGPYGYILKPFKDAELQTAIEIALYRHNMEKKLLESEEKHKSIIQTAMDGFFLADVTGKLLEVNDTYCNMTGYSRDELLSMGIQDLESVQKDSKRFVNLNAILEKAETRFEFRNRCKDEKIIDVEASIQYKPLDGGRLVVFVKDITDQKTVKKRLQQAQKMESIGNLAGGIAHDFNNILAPIIGYSELLLYDLPEESPQNTKVRNIYNAGIRGAELVNQILAFSRQEEHRLIPIRLQPIVKEVVQLIKSTIPTTIEIHTEIERTCNRVMADPNQMHQVLMNLITNAKHAVSEFNGRIDITLSAIDLDADNPDFHLAPGKYVSLSVSDNGHGISKEDLNKIFEPYFTTKEKGQGTGLGLSVVFGIVAECGGELSVQSEADKGTTFTICLPALEQLEHRNVSNENERLPEGDERVMVIDDEAPIAGQISETLVRLGYSVESFTNGIEALEKFEGSPHAYDLVITDMTMPQLTGDQVTSMLLAIRDDIPIIICTGFSEIINEARAKIIGAKALLMKPILRPVIAKTVRNILDAQKKETRSGKD</sequence>
<dbReference type="Gene3D" id="1.10.287.130">
    <property type="match status" value="1"/>
</dbReference>
<dbReference type="SMART" id="SM00388">
    <property type="entry name" value="HisKA"/>
    <property type="match status" value="1"/>
</dbReference>
<evidence type="ECO:0000259" key="6">
    <source>
        <dbReference type="PROSITE" id="PS50110"/>
    </source>
</evidence>
<dbReference type="SUPFAM" id="SSF55785">
    <property type="entry name" value="PYP-like sensor domain (PAS domain)"/>
    <property type="match status" value="1"/>
</dbReference>
<dbReference type="InterPro" id="IPR003661">
    <property type="entry name" value="HisK_dim/P_dom"/>
</dbReference>
<dbReference type="PROSITE" id="PS50110">
    <property type="entry name" value="RESPONSE_REGULATORY"/>
    <property type="match status" value="2"/>
</dbReference>
<reference evidence="8 9" key="1">
    <citation type="submission" date="2020-06" db="EMBL/GenBank/DDBJ databases">
        <title>High-quality draft genome of sulfate reducer Desulfobacter latus type strain AcrS2 isolated from marine sediment.</title>
        <authorList>
            <person name="Hoppe M."/>
            <person name="Larsen C.K."/>
            <person name="Marshall I.P.G."/>
            <person name="Schramm A."/>
            <person name="Marietou A.G."/>
        </authorList>
    </citation>
    <scope>NUCLEOTIDE SEQUENCE [LARGE SCALE GENOMIC DNA]</scope>
    <source>
        <strain evidence="8 9">AcRS2</strain>
    </source>
</reference>
<dbReference type="Gene3D" id="3.30.565.10">
    <property type="entry name" value="Histidine kinase-like ATPase, C-terminal domain"/>
    <property type="match status" value="1"/>
</dbReference>
<dbReference type="EC" id="2.7.13.3" evidence="2"/>
<dbReference type="RefSeq" id="WP_178366630.1">
    <property type="nucleotide sequence ID" value="NZ_JACADJ010000026.1"/>
</dbReference>
<dbReference type="InterPro" id="IPR001789">
    <property type="entry name" value="Sig_transdc_resp-reg_receiver"/>
</dbReference>
<keyword evidence="3 4" id="KW-0597">Phosphoprotein</keyword>
<dbReference type="Gene3D" id="3.30.450.20">
    <property type="entry name" value="PAS domain"/>
    <property type="match status" value="1"/>
</dbReference>
<dbReference type="SMART" id="SM00387">
    <property type="entry name" value="HATPase_c"/>
    <property type="match status" value="1"/>
</dbReference>
<dbReference type="PROSITE" id="PS50109">
    <property type="entry name" value="HIS_KIN"/>
    <property type="match status" value="1"/>
</dbReference>
<dbReference type="PRINTS" id="PR00344">
    <property type="entry name" value="BCTRLSENSOR"/>
</dbReference>